<dbReference type="AlphaFoldDB" id="A0A9W7LFM9"/>
<keyword evidence="2" id="KW-0472">Membrane</keyword>
<evidence type="ECO:0000256" key="1">
    <source>
        <dbReference type="SAM" id="MobiDB-lite"/>
    </source>
</evidence>
<dbReference type="Proteomes" id="UP001165065">
    <property type="component" value="Unassembled WGS sequence"/>
</dbReference>
<evidence type="ECO:0000313" key="3">
    <source>
        <dbReference type="EMBL" id="GMI48343.1"/>
    </source>
</evidence>
<evidence type="ECO:0000313" key="4">
    <source>
        <dbReference type="Proteomes" id="UP001165065"/>
    </source>
</evidence>
<keyword evidence="2" id="KW-0812">Transmembrane</keyword>
<feature type="transmembrane region" description="Helical" evidence="2">
    <location>
        <begin position="326"/>
        <end position="346"/>
    </location>
</feature>
<comment type="caution">
    <text evidence="3">The sequence shown here is derived from an EMBL/GenBank/DDBJ whole genome shotgun (WGS) entry which is preliminary data.</text>
</comment>
<feature type="transmembrane region" description="Helical" evidence="2">
    <location>
        <begin position="358"/>
        <end position="380"/>
    </location>
</feature>
<feature type="transmembrane region" description="Helical" evidence="2">
    <location>
        <begin position="91"/>
        <end position="111"/>
    </location>
</feature>
<dbReference type="OrthoDB" id="6141208at2759"/>
<accession>A0A9W7LFM9</accession>
<gene>
    <name evidence="3" type="ORF">TrCOL_g8837</name>
</gene>
<organism evidence="3 4">
    <name type="scientific">Triparma columacea</name>
    <dbReference type="NCBI Taxonomy" id="722753"/>
    <lineage>
        <taxon>Eukaryota</taxon>
        <taxon>Sar</taxon>
        <taxon>Stramenopiles</taxon>
        <taxon>Ochrophyta</taxon>
        <taxon>Bolidophyceae</taxon>
        <taxon>Parmales</taxon>
        <taxon>Triparmaceae</taxon>
        <taxon>Triparma</taxon>
    </lineage>
</organism>
<feature type="transmembrane region" description="Helical" evidence="2">
    <location>
        <begin position="267"/>
        <end position="286"/>
    </location>
</feature>
<feature type="transmembrane region" description="Helical" evidence="2">
    <location>
        <begin position="386"/>
        <end position="406"/>
    </location>
</feature>
<dbReference type="EMBL" id="BRYA01000386">
    <property type="protein sequence ID" value="GMI48343.1"/>
    <property type="molecule type" value="Genomic_DNA"/>
</dbReference>
<proteinExistence type="predicted"/>
<evidence type="ECO:0000256" key="2">
    <source>
        <dbReference type="SAM" id="Phobius"/>
    </source>
</evidence>
<reference evidence="4" key="1">
    <citation type="journal article" date="2023" name="Commun. Biol.">
        <title>Genome analysis of Parmales, the sister group of diatoms, reveals the evolutionary specialization of diatoms from phago-mixotrophs to photoautotrophs.</title>
        <authorList>
            <person name="Ban H."/>
            <person name="Sato S."/>
            <person name="Yoshikawa S."/>
            <person name="Yamada K."/>
            <person name="Nakamura Y."/>
            <person name="Ichinomiya M."/>
            <person name="Sato N."/>
            <person name="Blanc-Mathieu R."/>
            <person name="Endo H."/>
            <person name="Kuwata A."/>
            <person name="Ogata H."/>
        </authorList>
    </citation>
    <scope>NUCLEOTIDE SEQUENCE [LARGE SCALE GENOMIC DNA]</scope>
</reference>
<name>A0A9W7LFM9_9STRA</name>
<keyword evidence="2" id="KW-1133">Transmembrane helix</keyword>
<protein>
    <submittedName>
        <fullName evidence="3">Uncharacterized protein</fullName>
    </submittedName>
</protein>
<feature type="region of interest" description="Disordered" evidence="1">
    <location>
        <begin position="1"/>
        <end position="37"/>
    </location>
</feature>
<sequence>MKNSTKPNYDEETALRSSLSPPPSYSSSVPYASSTPLPPAQEWDSVQGDQINVVIDAGDAEVLGEAILPEAEIANTFPMFTAEDYASPPRFLLKLFGYIIFGPFVVVLYLLPKFLWSAFKKLMSAFFKAIFKICSATCRAVSAVYNFLHKYVLEPTYNVVAKVVTTIWKGVVYVFSLIKKYFLVPIYDGLCYISSKLKACFLFIFEKLCTCISFVCEQTFKVLSFLWTRLFYPVLDFIWRGVKAVWGGLRAAGGLAYDRVLLPLYNAFVWAMWKVYDAIACIGSSIRDYFLIPLKNGFVFVLSALGTVLKTLFNGIKAAFKGAKNYVFLPIWNWVLLPTWNTIVAVKNAIKDHIVVPIYLAIVAVLTGIWGGVVVFFNAISSAVSAVLTPIVEGVSTVVSSIVGAASSTARSISSLFSK</sequence>
<feature type="compositionally biased region" description="Low complexity" evidence="1">
    <location>
        <begin position="25"/>
        <end position="35"/>
    </location>
</feature>
<feature type="transmembrane region" description="Helical" evidence="2">
    <location>
        <begin position="298"/>
        <end position="320"/>
    </location>
</feature>
<feature type="transmembrane region" description="Helical" evidence="2">
    <location>
        <begin position="159"/>
        <end position="178"/>
    </location>
</feature>
<keyword evidence="4" id="KW-1185">Reference proteome</keyword>